<dbReference type="PROSITE" id="PS50102">
    <property type="entry name" value="RRM"/>
    <property type="match status" value="1"/>
</dbReference>
<evidence type="ECO:0000313" key="5">
    <source>
        <dbReference type="Proteomes" id="UP000694845"/>
    </source>
</evidence>
<dbReference type="GO" id="GO:0071011">
    <property type="term" value="C:precatalytic spliceosome"/>
    <property type="evidence" value="ECO:0007669"/>
    <property type="project" value="TreeGrafter"/>
</dbReference>
<dbReference type="Proteomes" id="UP000694845">
    <property type="component" value="Unplaced"/>
</dbReference>
<dbReference type="GO" id="GO:0071013">
    <property type="term" value="C:catalytic step 2 spliceosome"/>
    <property type="evidence" value="ECO:0007669"/>
    <property type="project" value="TreeGrafter"/>
</dbReference>
<keyword evidence="1 2" id="KW-0694">RNA-binding</keyword>
<dbReference type="InterPro" id="IPR051847">
    <property type="entry name" value="RNA_proc/Spliceosome_comp"/>
</dbReference>
<feature type="compositionally biased region" description="Basic residues" evidence="3">
    <location>
        <begin position="156"/>
        <end position="183"/>
    </location>
</feature>
<dbReference type="GO" id="GO:0000398">
    <property type="term" value="P:mRNA splicing, via spliceosome"/>
    <property type="evidence" value="ECO:0007669"/>
    <property type="project" value="InterPro"/>
</dbReference>
<dbReference type="FunFam" id="3.30.70.330:FF:000962">
    <property type="entry name" value="RBMX2 ortholog"/>
    <property type="match status" value="1"/>
</dbReference>
<dbReference type="InterPro" id="IPR035979">
    <property type="entry name" value="RBD_domain_sf"/>
</dbReference>
<dbReference type="PANTHER" id="PTHR45880">
    <property type="entry name" value="RNA-BINDING MOTIF PROTEIN, X-LINKED 2"/>
    <property type="match status" value="1"/>
</dbReference>
<dbReference type="InterPro" id="IPR012677">
    <property type="entry name" value="Nucleotide-bd_a/b_plait_sf"/>
</dbReference>
<evidence type="ECO:0000256" key="2">
    <source>
        <dbReference type="PROSITE-ProRule" id="PRU00176"/>
    </source>
</evidence>
<dbReference type="InterPro" id="IPR045844">
    <property type="entry name" value="RRM_Ist3-like"/>
</dbReference>
<sequence>MPCPLTNVKNINKLNEIEAELGVSGSKTSWHEQYRDSAYIFIGGMPYDLTEGDVICMFSQYGEIMNINLVRDKKTGKSKGYCFLAYEDQRSTILAVDNFNGIKLLGRVLRVDHVSNYRKPKEDENDDEITQQLRQEGCAPRTPPSEDDEEREYLVPKKKNKKEHKTKPKLQDKKKKKKKKHKKDEKYSSKSRTDSSDSESSYSEKDNSPRRVVRVKEEVDRGYPHSSELKIITEQGWNDGHKRHQQEVSHWQKEKGCSRGEGRKWQREERVANRDEDYYRHGERYRLDTSRHESNSEERRDGKDKWHDRGSHNREDRHPDKWSDREDAKSKERDKTQERRREKGNSHQRNKKYEREDERLDTARSESNYERRKRDQSNEKDARRGRGSYYERDRHYESD</sequence>
<feature type="compositionally biased region" description="Basic and acidic residues" evidence="3">
    <location>
        <begin position="245"/>
        <end position="399"/>
    </location>
</feature>
<protein>
    <submittedName>
        <fullName evidence="6">RNA-binding motif protein, X-linked 2-like isoform X1</fullName>
    </submittedName>
</protein>
<dbReference type="KEGG" id="aplc:110981697"/>
<dbReference type="GO" id="GO:0005686">
    <property type="term" value="C:U2 snRNP"/>
    <property type="evidence" value="ECO:0007669"/>
    <property type="project" value="TreeGrafter"/>
</dbReference>
<accession>A0A8B7YPJ0</accession>
<dbReference type="CDD" id="cd12411">
    <property type="entry name" value="RRM_ist3_like"/>
    <property type="match status" value="1"/>
</dbReference>
<dbReference type="GeneID" id="110981697"/>
<feature type="compositionally biased region" description="Basic and acidic residues" evidence="3">
    <location>
        <begin position="184"/>
        <end position="195"/>
    </location>
</feature>
<dbReference type="SMART" id="SM00360">
    <property type="entry name" value="RRM"/>
    <property type="match status" value="1"/>
</dbReference>
<proteinExistence type="predicted"/>
<reference evidence="6" key="1">
    <citation type="submission" date="2025-08" db="UniProtKB">
        <authorList>
            <consortium name="RefSeq"/>
        </authorList>
    </citation>
    <scope>IDENTIFICATION</scope>
</reference>
<dbReference type="InterPro" id="IPR000504">
    <property type="entry name" value="RRM_dom"/>
</dbReference>
<dbReference type="OrthoDB" id="2573941at2759"/>
<organism evidence="5 6">
    <name type="scientific">Acanthaster planci</name>
    <name type="common">Crown-of-thorns starfish</name>
    <dbReference type="NCBI Taxonomy" id="133434"/>
    <lineage>
        <taxon>Eukaryota</taxon>
        <taxon>Metazoa</taxon>
        <taxon>Echinodermata</taxon>
        <taxon>Eleutherozoa</taxon>
        <taxon>Asterozoa</taxon>
        <taxon>Asteroidea</taxon>
        <taxon>Valvatacea</taxon>
        <taxon>Valvatida</taxon>
        <taxon>Acanthasteridae</taxon>
        <taxon>Acanthaster</taxon>
    </lineage>
</organism>
<evidence type="ECO:0000256" key="3">
    <source>
        <dbReference type="SAM" id="MobiDB-lite"/>
    </source>
</evidence>
<name>A0A8B7YPJ0_ACAPL</name>
<keyword evidence="5" id="KW-1185">Reference proteome</keyword>
<dbReference type="SUPFAM" id="SSF54928">
    <property type="entry name" value="RNA-binding domain, RBD"/>
    <property type="match status" value="1"/>
</dbReference>
<evidence type="ECO:0000313" key="6">
    <source>
        <dbReference type="RefSeq" id="XP_022095194.1"/>
    </source>
</evidence>
<feature type="compositionally biased region" description="Basic and acidic residues" evidence="3">
    <location>
        <begin position="202"/>
        <end position="223"/>
    </location>
</feature>
<feature type="region of interest" description="Disordered" evidence="3">
    <location>
        <begin position="119"/>
        <end position="399"/>
    </location>
</feature>
<gene>
    <name evidence="6" type="primary">LOC110981697</name>
</gene>
<evidence type="ECO:0000256" key="1">
    <source>
        <dbReference type="ARBA" id="ARBA00022884"/>
    </source>
</evidence>
<dbReference type="Gene3D" id="3.30.70.330">
    <property type="match status" value="1"/>
</dbReference>
<dbReference type="GO" id="GO:0003723">
    <property type="term" value="F:RNA binding"/>
    <property type="evidence" value="ECO:0007669"/>
    <property type="project" value="UniProtKB-UniRule"/>
</dbReference>
<dbReference type="RefSeq" id="XP_022095194.1">
    <property type="nucleotide sequence ID" value="XM_022239502.1"/>
</dbReference>
<dbReference type="Pfam" id="PF00076">
    <property type="entry name" value="RRM_1"/>
    <property type="match status" value="1"/>
</dbReference>
<dbReference type="PANTHER" id="PTHR45880:SF1">
    <property type="entry name" value="RNA-BINDING MOTIF PROTEIN, X-LINKED 2"/>
    <property type="match status" value="1"/>
</dbReference>
<feature type="domain" description="RRM" evidence="4">
    <location>
        <begin position="38"/>
        <end position="116"/>
    </location>
</feature>
<dbReference type="AlphaFoldDB" id="A0A8B7YPJ0"/>
<evidence type="ECO:0000259" key="4">
    <source>
        <dbReference type="PROSITE" id="PS50102"/>
    </source>
</evidence>